<name>A0AAX1TXY2_BIFAD</name>
<reference evidence="2 4" key="2">
    <citation type="submission" date="2018-08" db="EMBL/GenBank/DDBJ databases">
        <title>A genome reference for cultivated species of the human gut microbiota.</title>
        <authorList>
            <person name="Zou Y."/>
            <person name="Xue W."/>
            <person name="Luo G."/>
        </authorList>
    </citation>
    <scope>NUCLEOTIDE SEQUENCE [LARGE SCALE GENOMIC DNA]</scope>
    <source>
        <strain evidence="2 4">AM12-20</strain>
    </source>
</reference>
<dbReference type="AlphaFoldDB" id="A0AAX1TXY2"/>
<gene>
    <name evidence="1" type="ORF">B5789_1587</name>
    <name evidence="2" type="ORF">DW139_05325</name>
</gene>
<dbReference type="EMBL" id="QRLP01000003">
    <property type="protein sequence ID" value="RHJ18077.1"/>
    <property type="molecule type" value="Genomic_DNA"/>
</dbReference>
<evidence type="ECO:0000313" key="3">
    <source>
        <dbReference type="Proteomes" id="UP000192714"/>
    </source>
</evidence>
<evidence type="ECO:0008006" key="5">
    <source>
        <dbReference type="Google" id="ProtNLM"/>
    </source>
</evidence>
<dbReference type="EMBL" id="NAQF01000008">
    <property type="protein sequence ID" value="OQM57155.1"/>
    <property type="molecule type" value="Genomic_DNA"/>
</dbReference>
<evidence type="ECO:0000313" key="4">
    <source>
        <dbReference type="Proteomes" id="UP000284589"/>
    </source>
</evidence>
<dbReference type="Proteomes" id="UP000192714">
    <property type="component" value="Unassembled WGS sequence"/>
</dbReference>
<accession>A0AAX1TXY2</accession>
<reference evidence="1 3" key="1">
    <citation type="submission" date="2017-03" db="EMBL/GenBank/DDBJ databases">
        <title>Maternal inheritance of bifidobacteria.</title>
        <authorList>
            <person name="Lugli G.A."/>
            <person name="Duranti S."/>
            <person name="Milani C."/>
            <person name="Mancabelli L."/>
        </authorList>
    </citation>
    <scope>NUCLEOTIDE SEQUENCE [LARGE SCALE GENOMIC DNA]</scope>
    <source>
        <strain evidence="1 3">1892B</strain>
    </source>
</reference>
<comment type="caution">
    <text evidence="2">The sequence shown here is derived from an EMBL/GenBank/DDBJ whole genome shotgun (WGS) entry which is preliminary data.</text>
</comment>
<evidence type="ECO:0000313" key="2">
    <source>
        <dbReference type="EMBL" id="RHJ18077.1"/>
    </source>
</evidence>
<organism evidence="2 4">
    <name type="scientific">Bifidobacterium adolescentis</name>
    <dbReference type="NCBI Taxonomy" id="1680"/>
    <lineage>
        <taxon>Bacteria</taxon>
        <taxon>Bacillati</taxon>
        <taxon>Actinomycetota</taxon>
        <taxon>Actinomycetes</taxon>
        <taxon>Bifidobacteriales</taxon>
        <taxon>Bifidobacteriaceae</taxon>
        <taxon>Bifidobacterium</taxon>
    </lineage>
</organism>
<protein>
    <recommendedName>
        <fullName evidence="5">CRISPR-associated protein</fullName>
    </recommendedName>
</protein>
<sequence>MSVVISADATDAFSHLLMVGLASILEDANPDRVCLFRWLDDLQAFEIKTNDDLDIDQISKVVSEHAKRWSQSLPLTSQDDYTVSNESDKPSGAFHATMSPRLSNLGVPYGWEKLQRNREAAVDAMETFGDYRYFGALGQPSYWSGEQTNHSLRSDFGASRWEMVTRNKGQEFIGGRLFPLAQKVAARPIEKVRDGLLGTTIEDEVGGNKAFSRAATGLHAPSKTDNARAWCALIGVSAFPTRVTTIGSEMSRDSSAAMFQIKGPIRFAILPLFDQYWTTAKYRSVIRSEALAQFGIQQARFRGDQVMSAASDWLEEKGVPACCLFNQFMSDNKSAPERWLEPGEIIPVKQME</sequence>
<evidence type="ECO:0000313" key="1">
    <source>
        <dbReference type="EMBL" id="OQM57155.1"/>
    </source>
</evidence>
<proteinExistence type="predicted"/>
<dbReference type="Proteomes" id="UP000284589">
    <property type="component" value="Unassembled WGS sequence"/>
</dbReference>
<dbReference type="RefSeq" id="WP_046999825.1">
    <property type="nucleotide sequence ID" value="NZ_CP023005.1"/>
</dbReference>